<keyword evidence="2" id="KW-1185">Reference proteome</keyword>
<gene>
    <name evidence="1" type="ORF">K444DRAFT_617736</name>
</gene>
<evidence type="ECO:0008006" key="3">
    <source>
        <dbReference type="Google" id="ProtNLM"/>
    </source>
</evidence>
<sequence>MKATLEAGEKKIKVVSKIHLLQECFWLNDDNDEKKEDLLKMAGKLKVALKEFLKVEFKWERPAIGIASGEWRTLEILVDEEVAKKMKKDKGALMNKILEKKGCTVNVAVDIADKCLVSISGPKGKLAEAQKMALS</sequence>
<dbReference type="InterPro" id="IPR036612">
    <property type="entry name" value="KH_dom_type_1_sf"/>
</dbReference>
<protein>
    <recommendedName>
        <fullName evidence="3">K Homology domain-containing protein</fullName>
    </recommendedName>
</protein>
<name>A0A2J6SWX9_9HELO</name>
<dbReference type="GeneID" id="36589266"/>
<dbReference type="OrthoDB" id="3559640at2759"/>
<dbReference type="InParanoid" id="A0A2J6SWX9"/>
<accession>A0A2J6SWX9</accession>
<dbReference type="EMBL" id="KZ613856">
    <property type="protein sequence ID" value="PMD55278.1"/>
    <property type="molecule type" value="Genomic_DNA"/>
</dbReference>
<dbReference type="SUPFAM" id="SSF54791">
    <property type="entry name" value="Eukaryotic type KH-domain (KH-domain type I)"/>
    <property type="match status" value="1"/>
</dbReference>
<evidence type="ECO:0000313" key="2">
    <source>
        <dbReference type="Proteomes" id="UP000235371"/>
    </source>
</evidence>
<dbReference type="RefSeq" id="XP_024732182.1">
    <property type="nucleotide sequence ID" value="XM_024881189.1"/>
</dbReference>
<dbReference type="GO" id="GO:0003723">
    <property type="term" value="F:RNA binding"/>
    <property type="evidence" value="ECO:0007669"/>
    <property type="project" value="InterPro"/>
</dbReference>
<dbReference type="AlphaFoldDB" id="A0A2J6SWX9"/>
<proteinExistence type="predicted"/>
<evidence type="ECO:0000313" key="1">
    <source>
        <dbReference type="EMBL" id="PMD55278.1"/>
    </source>
</evidence>
<organism evidence="1 2">
    <name type="scientific">Hyaloscypha bicolor E</name>
    <dbReference type="NCBI Taxonomy" id="1095630"/>
    <lineage>
        <taxon>Eukaryota</taxon>
        <taxon>Fungi</taxon>
        <taxon>Dikarya</taxon>
        <taxon>Ascomycota</taxon>
        <taxon>Pezizomycotina</taxon>
        <taxon>Leotiomycetes</taxon>
        <taxon>Helotiales</taxon>
        <taxon>Hyaloscyphaceae</taxon>
        <taxon>Hyaloscypha</taxon>
        <taxon>Hyaloscypha bicolor</taxon>
    </lineage>
</organism>
<dbReference type="Proteomes" id="UP000235371">
    <property type="component" value="Unassembled WGS sequence"/>
</dbReference>
<reference evidence="1 2" key="1">
    <citation type="submission" date="2016-04" db="EMBL/GenBank/DDBJ databases">
        <title>A degradative enzymes factory behind the ericoid mycorrhizal symbiosis.</title>
        <authorList>
            <consortium name="DOE Joint Genome Institute"/>
            <person name="Martino E."/>
            <person name="Morin E."/>
            <person name="Grelet G."/>
            <person name="Kuo A."/>
            <person name="Kohler A."/>
            <person name="Daghino S."/>
            <person name="Barry K."/>
            <person name="Choi C."/>
            <person name="Cichocki N."/>
            <person name="Clum A."/>
            <person name="Copeland A."/>
            <person name="Hainaut M."/>
            <person name="Haridas S."/>
            <person name="Labutti K."/>
            <person name="Lindquist E."/>
            <person name="Lipzen A."/>
            <person name="Khouja H.-R."/>
            <person name="Murat C."/>
            <person name="Ohm R."/>
            <person name="Olson A."/>
            <person name="Spatafora J."/>
            <person name="Veneault-Fourrey C."/>
            <person name="Henrissat B."/>
            <person name="Grigoriev I."/>
            <person name="Martin F."/>
            <person name="Perotto S."/>
        </authorList>
    </citation>
    <scope>NUCLEOTIDE SEQUENCE [LARGE SCALE GENOMIC DNA]</scope>
    <source>
        <strain evidence="1 2">E</strain>
    </source>
</reference>